<keyword evidence="2" id="KW-0489">Methyltransferase</keyword>
<dbReference type="AlphaFoldDB" id="A0A9D7XFS5"/>
<dbReference type="Gene3D" id="3.40.50.150">
    <property type="entry name" value="Vaccinia Virus protein VP39"/>
    <property type="match status" value="1"/>
</dbReference>
<organism evidence="2 3">
    <name type="scientific">Candidatus Defluviibacterium haderslevense</name>
    <dbReference type="NCBI Taxonomy" id="2981993"/>
    <lineage>
        <taxon>Bacteria</taxon>
        <taxon>Pseudomonadati</taxon>
        <taxon>Bacteroidota</taxon>
        <taxon>Saprospiria</taxon>
        <taxon>Saprospirales</taxon>
        <taxon>Saprospiraceae</taxon>
        <taxon>Candidatus Defluviibacterium</taxon>
    </lineage>
</organism>
<keyword evidence="2" id="KW-0808">Transferase</keyword>
<dbReference type="GO" id="GO:0032259">
    <property type="term" value="P:methylation"/>
    <property type="evidence" value="ECO:0007669"/>
    <property type="project" value="UniProtKB-KW"/>
</dbReference>
<dbReference type="SUPFAM" id="SSF53335">
    <property type="entry name" value="S-adenosyl-L-methionine-dependent methyltransferases"/>
    <property type="match status" value="1"/>
</dbReference>
<evidence type="ECO:0000313" key="2">
    <source>
        <dbReference type="EMBL" id="MBK9718991.1"/>
    </source>
</evidence>
<sequence length="198" mass="22962">MLFKQLKDNKNILDTDFNTIYPSPLDDLAGLHFSPITVIQDAIEFLVQQEGTRVLDIGSGAGKFCMVGASCSTGVFTGVEQHEHLHLISKKMSKYYQIKDVHFIHQNINTINFSDYDAFYFFNSFYENLDIYDSLISNMEINRDLYHEYSAYVYNQLQNMPIGTRLVSYFSYNLEIPNNYLLQSSSHEGKLKMWIKTT</sequence>
<name>A0A9D7XFS5_9BACT</name>
<gene>
    <name evidence="2" type="ORF">IPO85_16050</name>
</gene>
<dbReference type="EMBL" id="JADKFW010000014">
    <property type="protein sequence ID" value="MBK9718991.1"/>
    <property type="molecule type" value="Genomic_DNA"/>
</dbReference>
<protein>
    <submittedName>
        <fullName evidence="2">SAM-dependent methyltransferase</fullName>
    </submittedName>
</protein>
<feature type="domain" description="Methyltransferase" evidence="1">
    <location>
        <begin position="50"/>
        <end position="138"/>
    </location>
</feature>
<reference evidence="2 3" key="1">
    <citation type="submission" date="2020-10" db="EMBL/GenBank/DDBJ databases">
        <title>Connecting structure to function with the recovery of over 1000 high-quality activated sludge metagenome-assembled genomes encoding full-length rRNA genes using long-read sequencing.</title>
        <authorList>
            <person name="Singleton C.M."/>
            <person name="Petriglieri F."/>
            <person name="Kristensen J.M."/>
            <person name="Kirkegaard R.H."/>
            <person name="Michaelsen T.Y."/>
            <person name="Andersen M.H."/>
            <person name="Karst S.M."/>
            <person name="Dueholm M.S."/>
            <person name="Nielsen P.H."/>
            <person name="Albertsen M."/>
        </authorList>
    </citation>
    <scope>NUCLEOTIDE SEQUENCE [LARGE SCALE GENOMIC DNA]</scope>
    <source>
        <strain evidence="2">Ribe_18-Q3-R11-54_BAT3C.373</strain>
    </source>
</reference>
<dbReference type="Proteomes" id="UP000808349">
    <property type="component" value="Unassembled WGS sequence"/>
</dbReference>
<dbReference type="InterPro" id="IPR025714">
    <property type="entry name" value="Methyltranfer_dom"/>
</dbReference>
<dbReference type="Pfam" id="PF13847">
    <property type="entry name" value="Methyltransf_31"/>
    <property type="match status" value="1"/>
</dbReference>
<accession>A0A9D7XFS5</accession>
<comment type="caution">
    <text evidence="2">The sequence shown here is derived from an EMBL/GenBank/DDBJ whole genome shotgun (WGS) entry which is preliminary data.</text>
</comment>
<proteinExistence type="predicted"/>
<dbReference type="CDD" id="cd02440">
    <property type="entry name" value="AdoMet_MTases"/>
    <property type="match status" value="1"/>
</dbReference>
<evidence type="ECO:0000313" key="3">
    <source>
        <dbReference type="Proteomes" id="UP000808349"/>
    </source>
</evidence>
<dbReference type="GO" id="GO:0008168">
    <property type="term" value="F:methyltransferase activity"/>
    <property type="evidence" value="ECO:0007669"/>
    <property type="project" value="UniProtKB-KW"/>
</dbReference>
<evidence type="ECO:0000259" key="1">
    <source>
        <dbReference type="Pfam" id="PF13847"/>
    </source>
</evidence>
<dbReference type="InterPro" id="IPR029063">
    <property type="entry name" value="SAM-dependent_MTases_sf"/>
</dbReference>